<keyword evidence="1" id="KW-0812">Transmembrane</keyword>
<keyword evidence="1" id="KW-0472">Membrane</keyword>
<protein>
    <recommendedName>
        <fullName evidence="3">ABC transmembrane type-1 domain-containing protein</fullName>
    </recommendedName>
</protein>
<evidence type="ECO:0008006" key="3">
    <source>
        <dbReference type="Google" id="ProtNLM"/>
    </source>
</evidence>
<evidence type="ECO:0000256" key="1">
    <source>
        <dbReference type="SAM" id="Phobius"/>
    </source>
</evidence>
<organism evidence="2">
    <name type="scientific">marine sediment metagenome</name>
    <dbReference type="NCBI Taxonomy" id="412755"/>
    <lineage>
        <taxon>unclassified sequences</taxon>
        <taxon>metagenomes</taxon>
        <taxon>ecological metagenomes</taxon>
    </lineage>
</organism>
<reference evidence="2" key="1">
    <citation type="journal article" date="2014" name="Front. Microbiol.">
        <title>High frequency of phylogenetically diverse reductive dehalogenase-homologous genes in deep subseafloor sedimentary metagenomes.</title>
        <authorList>
            <person name="Kawai M."/>
            <person name="Futagami T."/>
            <person name="Toyoda A."/>
            <person name="Takaki Y."/>
            <person name="Nishi S."/>
            <person name="Hori S."/>
            <person name="Arai W."/>
            <person name="Tsubouchi T."/>
            <person name="Morono Y."/>
            <person name="Uchiyama I."/>
            <person name="Ito T."/>
            <person name="Fujiyama A."/>
            <person name="Inagaki F."/>
            <person name="Takami H."/>
        </authorList>
    </citation>
    <scope>NUCLEOTIDE SEQUENCE</scope>
    <source>
        <strain evidence="2">Expedition CK06-06</strain>
    </source>
</reference>
<feature type="transmembrane region" description="Helical" evidence="1">
    <location>
        <begin position="21"/>
        <end position="42"/>
    </location>
</feature>
<accession>X1CTJ3</accession>
<comment type="caution">
    <text evidence="2">The sequence shown here is derived from an EMBL/GenBank/DDBJ whole genome shotgun (WGS) entry which is preliminary data.</text>
</comment>
<evidence type="ECO:0000313" key="2">
    <source>
        <dbReference type="EMBL" id="GAG96297.1"/>
    </source>
</evidence>
<keyword evidence="1" id="KW-1133">Transmembrane helix</keyword>
<gene>
    <name evidence="2" type="ORF">S01H4_36938</name>
</gene>
<dbReference type="AlphaFoldDB" id="X1CTJ3"/>
<sequence length="50" mass="5929">MPRPKLPKEVNMLKLAKTLEMAWREILYILLVLWPTYIFPVFGLNNKDPS</sequence>
<dbReference type="EMBL" id="BART01019793">
    <property type="protein sequence ID" value="GAG96297.1"/>
    <property type="molecule type" value="Genomic_DNA"/>
</dbReference>
<name>X1CTJ3_9ZZZZ</name>
<proteinExistence type="predicted"/>